<evidence type="ECO:0000259" key="2">
    <source>
        <dbReference type="Pfam" id="PF03184"/>
    </source>
</evidence>
<keyword evidence="4" id="KW-1185">Reference proteome</keyword>
<dbReference type="Proteomes" id="UP000730481">
    <property type="component" value="Unassembled WGS sequence"/>
</dbReference>
<evidence type="ECO:0000313" key="3">
    <source>
        <dbReference type="EMBL" id="KAF4332004.1"/>
    </source>
</evidence>
<comment type="caution">
    <text evidence="3">The sequence shown here is derived from an EMBL/GenBank/DDBJ whole genome shotgun (WGS) entry which is preliminary data.</text>
</comment>
<evidence type="ECO:0000313" key="4">
    <source>
        <dbReference type="Proteomes" id="UP000730481"/>
    </source>
</evidence>
<accession>A0A9P5A479</accession>
<dbReference type="InterPro" id="IPR050863">
    <property type="entry name" value="CenT-Element_Derived"/>
</dbReference>
<dbReference type="GO" id="GO:0005634">
    <property type="term" value="C:nucleus"/>
    <property type="evidence" value="ECO:0007669"/>
    <property type="project" value="TreeGrafter"/>
</dbReference>
<evidence type="ECO:0000256" key="1">
    <source>
        <dbReference type="SAM" id="MobiDB-lite"/>
    </source>
</evidence>
<name>A0A9P5A479_9HYPO</name>
<dbReference type="PANTHER" id="PTHR19303:SF74">
    <property type="entry name" value="POGO TRANSPOSABLE ELEMENT WITH KRAB DOMAIN"/>
    <property type="match status" value="1"/>
</dbReference>
<dbReference type="GO" id="GO:0003677">
    <property type="term" value="F:DNA binding"/>
    <property type="evidence" value="ECO:0007669"/>
    <property type="project" value="TreeGrafter"/>
</dbReference>
<feature type="region of interest" description="Disordered" evidence="1">
    <location>
        <begin position="296"/>
        <end position="326"/>
    </location>
</feature>
<reference evidence="3" key="2">
    <citation type="submission" date="2020-02" db="EMBL/GenBank/DDBJ databases">
        <title>Identification and distribution of gene clusters putatively required for synthesis of sphingolipid metabolism inhibitors in phylogenetically diverse species of the filamentous fungus Fusarium.</title>
        <authorList>
            <person name="Kim H.-S."/>
            <person name="Busman M."/>
            <person name="Brown D.W."/>
            <person name="Divon H."/>
            <person name="Uhlig S."/>
            <person name="Proctor R.H."/>
        </authorList>
    </citation>
    <scope>NUCLEOTIDE SEQUENCE</scope>
    <source>
        <strain evidence="3">NRRL 25174</strain>
    </source>
</reference>
<protein>
    <recommendedName>
        <fullName evidence="2">DDE-1 domain-containing protein</fullName>
    </recommendedName>
</protein>
<gene>
    <name evidence="3" type="ORF">FBEOM_14208</name>
</gene>
<reference evidence="3" key="1">
    <citation type="journal article" date="2017" name="Mycologia">
        <title>Fusarium algeriense, sp. nov., a novel toxigenic crown rot pathogen of durum wheat from Algeria is nested in the Fusarium burgessii species complex.</title>
        <authorList>
            <person name="Laraba I."/>
            <person name="Keddad A."/>
            <person name="Boureghda H."/>
            <person name="Abdallah N."/>
            <person name="Vaughan M.M."/>
            <person name="Proctor R.H."/>
            <person name="Busman M."/>
            <person name="O'Donnell K."/>
        </authorList>
    </citation>
    <scope>NUCLEOTIDE SEQUENCE</scope>
    <source>
        <strain evidence="3">NRRL 25174</strain>
    </source>
</reference>
<feature type="domain" description="DDE-1" evidence="2">
    <location>
        <begin position="34"/>
        <end position="202"/>
    </location>
</feature>
<dbReference type="AlphaFoldDB" id="A0A9P5A479"/>
<dbReference type="OrthoDB" id="5096735at2759"/>
<dbReference type="InterPro" id="IPR004875">
    <property type="entry name" value="DDE_SF_endonuclease_dom"/>
</dbReference>
<dbReference type="PANTHER" id="PTHR19303">
    <property type="entry name" value="TRANSPOSON"/>
    <property type="match status" value="1"/>
</dbReference>
<dbReference type="Pfam" id="PF03184">
    <property type="entry name" value="DDE_1"/>
    <property type="match status" value="1"/>
</dbReference>
<organism evidence="3 4">
    <name type="scientific">Fusarium beomiforme</name>
    <dbReference type="NCBI Taxonomy" id="44412"/>
    <lineage>
        <taxon>Eukaryota</taxon>
        <taxon>Fungi</taxon>
        <taxon>Dikarya</taxon>
        <taxon>Ascomycota</taxon>
        <taxon>Pezizomycotina</taxon>
        <taxon>Sordariomycetes</taxon>
        <taxon>Hypocreomycetidae</taxon>
        <taxon>Hypocreales</taxon>
        <taxon>Nectriaceae</taxon>
        <taxon>Fusarium</taxon>
        <taxon>Fusarium burgessii species complex</taxon>
    </lineage>
</organism>
<sequence>MDEHGLQEGLTKSGLVLGDALTKRAIVTESDYHNWVSILEAGNAEGRRLRPTVVFTGDCLQEQWFPERFPYWGYDVSETGWANQAVCLKWLRETFLPSTKPKNPLHWRLLIVDGFAGHISVQFRFMALFHKVQILYLPPHSSHVTQPFDVGVFSPAKSAFKRLAKKYAAFNATGPIHKQRFIEIYKEATDIAITSRNIRAGFKGAGIWPISLEKALGKVVAPSNPPAENPAPGTPQHQRISSQTIPYTPKEGNELIDQIRKLQSAQKGYERDLRNLAMKTAEELEEIRRAKELKIEKEDRKRKRQAEKQESREKNDTIVVADESRS</sequence>
<proteinExistence type="predicted"/>
<dbReference type="EMBL" id="PVQB02001246">
    <property type="protein sequence ID" value="KAF4332004.1"/>
    <property type="molecule type" value="Genomic_DNA"/>
</dbReference>
<feature type="compositionally biased region" description="Pro residues" evidence="1">
    <location>
        <begin position="223"/>
        <end position="233"/>
    </location>
</feature>
<feature type="compositionally biased region" description="Basic and acidic residues" evidence="1">
    <location>
        <begin position="306"/>
        <end position="326"/>
    </location>
</feature>
<feature type="region of interest" description="Disordered" evidence="1">
    <location>
        <begin position="221"/>
        <end position="240"/>
    </location>
</feature>